<evidence type="ECO:0000256" key="1">
    <source>
        <dbReference type="ARBA" id="ARBA00008635"/>
    </source>
</evidence>
<evidence type="ECO:0000313" key="3">
    <source>
        <dbReference type="EMBL" id="RFS24566.1"/>
    </source>
</evidence>
<reference evidence="3 4" key="1">
    <citation type="submission" date="2018-07" db="EMBL/GenBank/DDBJ databases">
        <title>Chitinophaga K2CV101002-2 sp. nov., isolated from a monsoon evergreen broad-leaved forest soil.</title>
        <authorList>
            <person name="Lv Y."/>
        </authorList>
    </citation>
    <scope>NUCLEOTIDE SEQUENCE [LARGE SCALE GENOMIC DNA]</scope>
    <source>
        <strain evidence="3 4">GDMCC 1.1288</strain>
    </source>
</reference>
<proteinExistence type="inferred from homology"/>
<keyword evidence="4" id="KW-1185">Reference proteome</keyword>
<keyword evidence="2" id="KW-0479">Metal-binding</keyword>
<organism evidence="3 4">
    <name type="scientific">Chitinophaga silvatica</name>
    <dbReference type="NCBI Taxonomy" id="2282649"/>
    <lineage>
        <taxon>Bacteria</taxon>
        <taxon>Pseudomonadati</taxon>
        <taxon>Bacteroidota</taxon>
        <taxon>Chitinophagia</taxon>
        <taxon>Chitinophagales</taxon>
        <taxon>Chitinophagaceae</taxon>
        <taxon>Chitinophaga</taxon>
    </lineage>
</organism>
<dbReference type="InterPro" id="IPR007837">
    <property type="entry name" value="DinB"/>
</dbReference>
<dbReference type="Pfam" id="PF05163">
    <property type="entry name" value="DinB"/>
    <property type="match status" value="1"/>
</dbReference>
<comment type="caution">
    <text evidence="3">The sequence shown here is derived from an EMBL/GenBank/DDBJ whole genome shotgun (WGS) entry which is preliminary data.</text>
</comment>
<gene>
    <name evidence="3" type="ORF">DVR12_05005</name>
</gene>
<protein>
    <recommendedName>
        <fullName evidence="5">Damage-inducible protein DinB</fullName>
    </recommendedName>
</protein>
<evidence type="ECO:0000313" key="4">
    <source>
        <dbReference type="Proteomes" id="UP000260644"/>
    </source>
</evidence>
<dbReference type="SUPFAM" id="SSF109854">
    <property type="entry name" value="DinB/YfiT-like putative metalloenzymes"/>
    <property type="match status" value="1"/>
</dbReference>
<dbReference type="Gene3D" id="1.20.120.450">
    <property type="entry name" value="dinb family like domain"/>
    <property type="match status" value="1"/>
</dbReference>
<dbReference type="GO" id="GO:0046872">
    <property type="term" value="F:metal ion binding"/>
    <property type="evidence" value="ECO:0007669"/>
    <property type="project" value="UniProtKB-KW"/>
</dbReference>
<dbReference type="Proteomes" id="UP000260644">
    <property type="component" value="Unassembled WGS sequence"/>
</dbReference>
<name>A0A3E1YDF3_9BACT</name>
<accession>A0A3E1YDF3</accession>
<evidence type="ECO:0008006" key="5">
    <source>
        <dbReference type="Google" id="ProtNLM"/>
    </source>
</evidence>
<evidence type="ECO:0000256" key="2">
    <source>
        <dbReference type="ARBA" id="ARBA00022723"/>
    </source>
</evidence>
<dbReference type="InterPro" id="IPR034660">
    <property type="entry name" value="DinB/YfiT-like"/>
</dbReference>
<dbReference type="EMBL" id="QPMM01000002">
    <property type="protein sequence ID" value="RFS24566.1"/>
    <property type="molecule type" value="Genomic_DNA"/>
</dbReference>
<sequence>MNSKRANMKNVLLPYISYNHWANQQLTKALLKLKPEQVDMTWGKAEISVRELVKQLWTFEFSWYQRLLMVEKVVDPSAGFEGDFEGLCSRCLEQSALLENWVNTATVARLDHTVAYTLKKNEHFKTSVRDVLLEVCNGSSLLRGQLIGLLQQIGVTRLPVIAYRSFKPKK</sequence>
<dbReference type="AlphaFoldDB" id="A0A3E1YDF3"/>
<comment type="similarity">
    <text evidence="1">Belongs to the DinB family.</text>
</comment>